<dbReference type="SMART" id="SM00086">
    <property type="entry name" value="PAC"/>
    <property type="match status" value="1"/>
</dbReference>
<dbReference type="CDD" id="cd00156">
    <property type="entry name" value="REC"/>
    <property type="match status" value="1"/>
</dbReference>
<dbReference type="SUPFAM" id="SSF55785">
    <property type="entry name" value="PYP-like sensor domain (PAS domain)"/>
    <property type="match status" value="1"/>
</dbReference>
<dbReference type="PROSITE" id="PS50109">
    <property type="entry name" value="HIS_KIN"/>
    <property type="match status" value="1"/>
</dbReference>
<dbReference type="PROSITE" id="PS50110">
    <property type="entry name" value="RESPONSE_REGULATORY"/>
    <property type="match status" value="1"/>
</dbReference>
<dbReference type="SUPFAM" id="SSF52172">
    <property type="entry name" value="CheY-like"/>
    <property type="match status" value="1"/>
</dbReference>
<accession>A0A2S9H0F4</accession>
<feature type="domain" description="PAS" evidence="7">
    <location>
        <begin position="139"/>
        <end position="212"/>
    </location>
</feature>
<dbReference type="CDD" id="cd16917">
    <property type="entry name" value="HATPase_UhpB-NarQ-NarX-like"/>
    <property type="match status" value="1"/>
</dbReference>
<dbReference type="InterPro" id="IPR003594">
    <property type="entry name" value="HATPase_dom"/>
</dbReference>
<organism evidence="9 10">
    <name type="scientific">Solimicrobium silvestre</name>
    <dbReference type="NCBI Taxonomy" id="2099400"/>
    <lineage>
        <taxon>Bacteria</taxon>
        <taxon>Pseudomonadati</taxon>
        <taxon>Pseudomonadota</taxon>
        <taxon>Betaproteobacteria</taxon>
        <taxon>Burkholderiales</taxon>
        <taxon>Oxalobacteraceae</taxon>
        <taxon>Solimicrobium</taxon>
    </lineage>
</organism>
<comment type="caution">
    <text evidence="9">The sequence shown here is derived from an EMBL/GenBank/DDBJ whole genome shotgun (WGS) entry which is preliminary data.</text>
</comment>
<dbReference type="Gene3D" id="1.20.5.1930">
    <property type="match status" value="1"/>
</dbReference>
<dbReference type="GO" id="GO:0046983">
    <property type="term" value="F:protein dimerization activity"/>
    <property type="evidence" value="ECO:0007669"/>
    <property type="project" value="InterPro"/>
</dbReference>
<name>A0A2S9H0F4_9BURK</name>
<dbReference type="SMART" id="SM00387">
    <property type="entry name" value="HATPase_c"/>
    <property type="match status" value="1"/>
</dbReference>
<evidence type="ECO:0000259" key="5">
    <source>
        <dbReference type="PROSITE" id="PS50109"/>
    </source>
</evidence>
<dbReference type="CDD" id="cd00130">
    <property type="entry name" value="PAS"/>
    <property type="match status" value="1"/>
</dbReference>
<dbReference type="AlphaFoldDB" id="A0A2S9H0F4"/>
<keyword evidence="2" id="KW-0418">Kinase</keyword>
<dbReference type="InterPro" id="IPR050482">
    <property type="entry name" value="Sensor_HK_TwoCompSys"/>
</dbReference>
<evidence type="ECO:0000256" key="2">
    <source>
        <dbReference type="ARBA" id="ARBA00022777"/>
    </source>
</evidence>
<keyword evidence="3" id="KW-0902">Two-component regulatory system</keyword>
<dbReference type="NCBIfam" id="TIGR00229">
    <property type="entry name" value="sensory_box"/>
    <property type="match status" value="1"/>
</dbReference>
<dbReference type="PANTHER" id="PTHR24421">
    <property type="entry name" value="NITRATE/NITRITE SENSOR PROTEIN NARX-RELATED"/>
    <property type="match status" value="1"/>
</dbReference>
<keyword evidence="1" id="KW-0808">Transferase</keyword>
<dbReference type="Pfam" id="PF08447">
    <property type="entry name" value="PAS_3"/>
    <property type="match status" value="1"/>
</dbReference>
<dbReference type="InterPro" id="IPR035965">
    <property type="entry name" value="PAS-like_dom_sf"/>
</dbReference>
<dbReference type="InterPro" id="IPR000700">
    <property type="entry name" value="PAS-assoc_C"/>
</dbReference>
<keyword evidence="10" id="KW-1185">Reference proteome</keyword>
<dbReference type="GO" id="GO:0000155">
    <property type="term" value="F:phosphorelay sensor kinase activity"/>
    <property type="evidence" value="ECO:0007669"/>
    <property type="project" value="InterPro"/>
</dbReference>
<dbReference type="Pfam" id="PF00072">
    <property type="entry name" value="Response_reg"/>
    <property type="match status" value="1"/>
</dbReference>
<dbReference type="Pfam" id="PF07730">
    <property type="entry name" value="HisKA_3"/>
    <property type="match status" value="1"/>
</dbReference>
<dbReference type="RefSeq" id="WP_105531512.1">
    <property type="nucleotide sequence ID" value="NZ_PUGF01000007.1"/>
</dbReference>
<dbReference type="PROSITE" id="PS50112">
    <property type="entry name" value="PAS"/>
    <property type="match status" value="1"/>
</dbReference>
<dbReference type="InterPro" id="IPR013655">
    <property type="entry name" value="PAS_fold_3"/>
</dbReference>
<dbReference type="InterPro" id="IPR036890">
    <property type="entry name" value="HATPase_C_sf"/>
</dbReference>
<evidence type="ECO:0000259" key="6">
    <source>
        <dbReference type="PROSITE" id="PS50110"/>
    </source>
</evidence>
<dbReference type="PANTHER" id="PTHR24421:SF59">
    <property type="entry name" value="OXYGEN SENSOR HISTIDINE KINASE NREB"/>
    <property type="match status" value="1"/>
</dbReference>
<dbReference type="InterPro" id="IPR000014">
    <property type="entry name" value="PAS"/>
</dbReference>
<evidence type="ECO:0000259" key="7">
    <source>
        <dbReference type="PROSITE" id="PS50112"/>
    </source>
</evidence>
<dbReference type="InterPro" id="IPR011712">
    <property type="entry name" value="Sig_transdc_His_kin_sub3_dim/P"/>
</dbReference>
<evidence type="ECO:0000259" key="8">
    <source>
        <dbReference type="PROSITE" id="PS50113"/>
    </source>
</evidence>
<dbReference type="Gene3D" id="3.30.450.20">
    <property type="entry name" value="PAS domain"/>
    <property type="match status" value="1"/>
</dbReference>
<dbReference type="InterPro" id="IPR005467">
    <property type="entry name" value="His_kinase_dom"/>
</dbReference>
<evidence type="ECO:0000256" key="4">
    <source>
        <dbReference type="PROSITE-ProRule" id="PRU00169"/>
    </source>
</evidence>
<sequence>MTAPIRVLIVEDDTVDRLACRRELTKSHLAEFVVLEATTGREGLQLAALHKPDCILLDYHLPDMNGIDFLSEMAGADQISTPIMLLTGAESAAVVAAAIKRGARDYLGKDIDGQYLKLLPTAIQRMLREQKLAEGKRQAEAKFRSLVEQIEAITYIVPLDGEGITSYISPQISKLGYSPEQWLADPELHARQIHPDDREMAMRSIENSRKGGHSLRQEYRLMMRNGETLWVRDEAKAVSDETGRYVFLQGILLDITQSKLAEHALRKSQEELRQLAGHLERIKEEERKRIAQEIHDELGGLLAGIKAYVSVYIEREARSGRPPEPLLVDAVALADTGFQAVRRVITDLRPSVLDQLGVWAALEWYASQIEKRSKLQCTCIIEDDAAAIEPDSETSTMLFRVVQEALTNVVRHAEATTVSIHVALDDAMLVISVQDNGNGIDSARQLTRESWGITGMGERARYFGGEVTITGKIGEGTCVKLHLPLEKLNSE</sequence>
<evidence type="ECO:0000256" key="1">
    <source>
        <dbReference type="ARBA" id="ARBA00022679"/>
    </source>
</evidence>
<keyword evidence="4" id="KW-0597">Phosphoprotein</keyword>
<feature type="domain" description="PAC" evidence="8">
    <location>
        <begin position="215"/>
        <end position="267"/>
    </location>
</feature>
<dbReference type="GO" id="GO:0016020">
    <property type="term" value="C:membrane"/>
    <property type="evidence" value="ECO:0007669"/>
    <property type="project" value="InterPro"/>
</dbReference>
<dbReference type="PROSITE" id="PS50113">
    <property type="entry name" value="PAC"/>
    <property type="match status" value="1"/>
</dbReference>
<dbReference type="Pfam" id="PF02518">
    <property type="entry name" value="HATPase_c"/>
    <property type="match status" value="1"/>
</dbReference>
<dbReference type="EMBL" id="PUGF01000007">
    <property type="protein sequence ID" value="PRC93465.1"/>
    <property type="molecule type" value="Genomic_DNA"/>
</dbReference>
<proteinExistence type="predicted"/>
<dbReference type="InterPro" id="IPR001610">
    <property type="entry name" value="PAC"/>
</dbReference>
<feature type="domain" description="Response regulatory" evidence="6">
    <location>
        <begin position="6"/>
        <end position="124"/>
    </location>
</feature>
<feature type="modified residue" description="4-aspartylphosphate" evidence="4">
    <location>
        <position position="58"/>
    </location>
</feature>
<evidence type="ECO:0000313" key="10">
    <source>
        <dbReference type="Proteomes" id="UP000237839"/>
    </source>
</evidence>
<evidence type="ECO:0000313" key="9">
    <source>
        <dbReference type="EMBL" id="PRC93465.1"/>
    </source>
</evidence>
<dbReference type="SUPFAM" id="SSF55874">
    <property type="entry name" value="ATPase domain of HSP90 chaperone/DNA topoisomerase II/histidine kinase"/>
    <property type="match status" value="1"/>
</dbReference>
<dbReference type="Proteomes" id="UP000237839">
    <property type="component" value="Unassembled WGS sequence"/>
</dbReference>
<gene>
    <name evidence="9" type="ORF">S2091_1852</name>
</gene>
<protein>
    <submittedName>
        <fullName evidence="9">PAS domain S-box protein</fullName>
    </submittedName>
</protein>
<dbReference type="Gene3D" id="3.30.565.10">
    <property type="entry name" value="Histidine kinase-like ATPase, C-terminal domain"/>
    <property type="match status" value="1"/>
</dbReference>
<evidence type="ECO:0000256" key="3">
    <source>
        <dbReference type="ARBA" id="ARBA00023012"/>
    </source>
</evidence>
<dbReference type="SMART" id="SM00448">
    <property type="entry name" value="REC"/>
    <property type="match status" value="1"/>
</dbReference>
<reference evidence="9 10" key="1">
    <citation type="submission" date="2018-02" db="EMBL/GenBank/DDBJ databases">
        <title>Solimicrobium silvestre gen. nov., sp. nov., isolated from alpine forest soil.</title>
        <authorList>
            <person name="Margesin R."/>
            <person name="Albuquerque L."/>
            <person name="Zhang D.-C."/>
            <person name="Froufe H.J.C."/>
            <person name="Severino R."/>
            <person name="Roxo I."/>
            <person name="Egas C."/>
            <person name="Da Costa M.S."/>
        </authorList>
    </citation>
    <scope>NUCLEOTIDE SEQUENCE [LARGE SCALE GENOMIC DNA]</scope>
    <source>
        <strain evidence="9 10">S20-91</strain>
    </source>
</reference>
<feature type="domain" description="Histidine kinase" evidence="5">
    <location>
        <begin position="398"/>
        <end position="487"/>
    </location>
</feature>
<dbReference type="InterPro" id="IPR001789">
    <property type="entry name" value="Sig_transdc_resp-reg_receiver"/>
</dbReference>
<dbReference type="OrthoDB" id="9813412at2"/>
<dbReference type="InterPro" id="IPR011006">
    <property type="entry name" value="CheY-like_superfamily"/>
</dbReference>
<dbReference type="Gene3D" id="3.40.50.2300">
    <property type="match status" value="1"/>
</dbReference>